<evidence type="ECO:0000256" key="1">
    <source>
        <dbReference type="SAM" id="Phobius"/>
    </source>
</evidence>
<proteinExistence type="predicted"/>
<comment type="caution">
    <text evidence="3">The sequence shown here is derived from an EMBL/GenBank/DDBJ whole genome shotgun (WGS) entry which is preliminary data.</text>
</comment>
<name>A0ABR9HQC7_9PSEU</name>
<feature type="transmembrane region" description="Helical" evidence="1">
    <location>
        <begin position="242"/>
        <end position="258"/>
    </location>
</feature>
<feature type="domain" description="CAAX prenyl protease 2/Lysostaphin resistance protein A-like" evidence="2">
    <location>
        <begin position="162"/>
        <end position="253"/>
    </location>
</feature>
<evidence type="ECO:0000313" key="3">
    <source>
        <dbReference type="EMBL" id="MBE1493141.1"/>
    </source>
</evidence>
<feature type="transmembrane region" description="Helical" evidence="1">
    <location>
        <begin position="51"/>
        <end position="77"/>
    </location>
</feature>
<organism evidence="3 4">
    <name type="scientific">Amycolatopsis lexingtonensis</name>
    <dbReference type="NCBI Taxonomy" id="218822"/>
    <lineage>
        <taxon>Bacteria</taxon>
        <taxon>Bacillati</taxon>
        <taxon>Actinomycetota</taxon>
        <taxon>Actinomycetes</taxon>
        <taxon>Pseudonocardiales</taxon>
        <taxon>Pseudonocardiaceae</taxon>
        <taxon>Amycolatopsis</taxon>
    </lineage>
</organism>
<dbReference type="RefSeq" id="WP_143265101.1">
    <property type="nucleotide sequence ID" value="NZ_JADBEG010000001.1"/>
</dbReference>
<accession>A0ABR9HQC7</accession>
<keyword evidence="1" id="KW-1133">Transmembrane helix</keyword>
<feature type="transmembrane region" description="Helical" evidence="1">
    <location>
        <begin position="195"/>
        <end position="212"/>
    </location>
</feature>
<dbReference type="EMBL" id="JADBEG010000001">
    <property type="protein sequence ID" value="MBE1493141.1"/>
    <property type="molecule type" value="Genomic_DNA"/>
</dbReference>
<protein>
    <recommendedName>
        <fullName evidence="2">CAAX prenyl protease 2/Lysostaphin resistance protein A-like domain-containing protein</fullName>
    </recommendedName>
</protein>
<keyword evidence="1" id="KW-0472">Membrane</keyword>
<keyword evidence="4" id="KW-1185">Reference proteome</keyword>
<dbReference type="Proteomes" id="UP000631670">
    <property type="component" value="Unassembled WGS sequence"/>
</dbReference>
<evidence type="ECO:0000259" key="2">
    <source>
        <dbReference type="Pfam" id="PF02517"/>
    </source>
</evidence>
<feature type="transmembrane region" description="Helical" evidence="1">
    <location>
        <begin position="89"/>
        <end position="112"/>
    </location>
</feature>
<keyword evidence="1" id="KW-0812">Transmembrane</keyword>
<evidence type="ECO:0000313" key="4">
    <source>
        <dbReference type="Proteomes" id="UP000631670"/>
    </source>
</evidence>
<gene>
    <name evidence="3" type="ORF">H4696_000241</name>
</gene>
<feature type="transmembrane region" description="Helical" evidence="1">
    <location>
        <begin position="6"/>
        <end position="30"/>
    </location>
</feature>
<dbReference type="InterPro" id="IPR003675">
    <property type="entry name" value="Rce1/LyrA-like_dom"/>
</dbReference>
<dbReference type="Pfam" id="PF02517">
    <property type="entry name" value="Rce1-like"/>
    <property type="match status" value="1"/>
</dbReference>
<sequence length="259" mass="27032">MTPVAVRVLVLVAVVIGYYWLGKTALFKAAGTLAKRTRAKAGKLDVAQRTAVLELAAAGLSHVLLVVLLVLVTGVGPGVVLSGADRPDLLALGALLGVGELALGSLLCRAVIEVSLAARLPARTGAHLGSTEDEQGTGLRSWLGRSRGGWIRHHLVTLKVLPLPVAVLLTGTQVASEETVFRAIALTWLRDAGPAVALSTSIALFVVMQAFFMSSWQAALFPVVGGVVMGIVHGLVFWAVPAVAPLVVAHVVFFFFAVL</sequence>
<reference evidence="3 4" key="1">
    <citation type="submission" date="2020-10" db="EMBL/GenBank/DDBJ databases">
        <title>Sequencing the genomes of 1000 actinobacteria strains.</title>
        <authorList>
            <person name="Klenk H.-P."/>
        </authorList>
    </citation>
    <scope>NUCLEOTIDE SEQUENCE [LARGE SCALE GENOMIC DNA]</scope>
    <source>
        <strain evidence="3 4">DSM 44653</strain>
    </source>
</reference>